<gene>
    <name evidence="2" type="ORF">ENN51_09600</name>
</gene>
<dbReference type="AlphaFoldDB" id="A0A7V0T7R3"/>
<dbReference type="Proteomes" id="UP000885672">
    <property type="component" value="Unassembled WGS sequence"/>
</dbReference>
<evidence type="ECO:0000313" key="2">
    <source>
        <dbReference type="EMBL" id="HDR00519.1"/>
    </source>
</evidence>
<reference evidence="2" key="1">
    <citation type="journal article" date="2020" name="mSystems">
        <title>Genome- and Community-Level Interaction Insights into Carbon Utilization and Element Cycling Functions of Hydrothermarchaeota in Hydrothermal Sediment.</title>
        <authorList>
            <person name="Zhou Z."/>
            <person name="Liu Y."/>
            <person name="Xu W."/>
            <person name="Pan J."/>
            <person name="Luo Z.H."/>
            <person name="Li M."/>
        </authorList>
    </citation>
    <scope>NUCLEOTIDE SEQUENCE [LARGE SCALE GENOMIC DNA]</scope>
    <source>
        <strain evidence="2">SpSt-1182</strain>
    </source>
</reference>
<dbReference type="GO" id="GO:0016491">
    <property type="term" value="F:oxidoreductase activity"/>
    <property type="evidence" value="ECO:0007669"/>
    <property type="project" value="InterPro"/>
</dbReference>
<feature type="domain" description="Rubrerythrin diiron-binding" evidence="1">
    <location>
        <begin position="11"/>
        <end position="75"/>
    </location>
</feature>
<comment type="caution">
    <text evidence="2">The sequence shown here is derived from an EMBL/GenBank/DDBJ whole genome shotgun (WGS) entry which is preliminary data.</text>
</comment>
<sequence length="169" mass="19042">MTTDSEILAGLRDAILTEHTGSSFYTIAAENTEDPKGREVFRMLAAEEDLHQRYLKKQYALIAGGRDPDPLAVSDTAALLEGDSPVFSTGIRDRIADAHREMTVLSVGLQLELNTISRYRELAERAGRPGLREFYDQLRTWEEGHARALERQSRLLREAYWDAAGFAPF</sequence>
<dbReference type="GO" id="GO:0046872">
    <property type="term" value="F:metal ion binding"/>
    <property type="evidence" value="ECO:0007669"/>
    <property type="project" value="InterPro"/>
</dbReference>
<accession>A0A7V0T7R3</accession>
<dbReference type="Pfam" id="PF02915">
    <property type="entry name" value="Rubrerythrin"/>
    <property type="match status" value="1"/>
</dbReference>
<dbReference type="EMBL" id="DSBX01000367">
    <property type="protein sequence ID" value="HDR00519.1"/>
    <property type="molecule type" value="Genomic_DNA"/>
</dbReference>
<dbReference type="InterPro" id="IPR009078">
    <property type="entry name" value="Ferritin-like_SF"/>
</dbReference>
<dbReference type="Gene3D" id="1.20.1260.10">
    <property type="match status" value="1"/>
</dbReference>
<dbReference type="InterPro" id="IPR003251">
    <property type="entry name" value="Rr_diiron-bd_dom"/>
</dbReference>
<organism evidence="2">
    <name type="scientific">candidate division WOR-3 bacterium</name>
    <dbReference type="NCBI Taxonomy" id="2052148"/>
    <lineage>
        <taxon>Bacteria</taxon>
        <taxon>Bacteria division WOR-3</taxon>
    </lineage>
</organism>
<dbReference type="SUPFAM" id="SSF47240">
    <property type="entry name" value="Ferritin-like"/>
    <property type="match status" value="1"/>
</dbReference>
<protein>
    <recommendedName>
        <fullName evidence="1">Rubrerythrin diiron-binding domain-containing protein</fullName>
    </recommendedName>
</protein>
<evidence type="ECO:0000259" key="1">
    <source>
        <dbReference type="Pfam" id="PF02915"/>
    </source>
</evidence>
<name>A0A7V0T7R3_UNCW3</name>
<dbReference type="CDD" id="cd01045">
    <property type="entry name" value="Ferritin_like_AB"/>
    <property type="match status" value="1"/>
</dbReference>
<dbReference type="InterPro" id="IPR012347">
    <property type="entry name" value="Ferritin-like"/>
</dbReference>
<proteinExistence type="predicted"/>